<dbReference type="RefSeq" id="WP_070728802.1">
    <property type="nucleotide sequence ID" value="NZ_MDZB01000117.1"/>
</dbReference>
<protein>
    <recommendedName>
        <fullName evidence="4">DUF4198 domain-containing protein</fullName>
    </recommendedName>
</protein>
<proteinExistence type="predicted"/>
<name>A0A1G1T0Y6_9BACT</name>
<dbReference type="AlphaFoldDB" id="A0A1G1T0Y6"/>
<comment type="caution">
    <text evidence="2">The sequence shown here is derived from an EMBL/GenBank/DDBJ whole genome shotgun (WGS) entry which is preliminary data.</text>
</comment>
<evidence type="ECO:0008006" key="4">
    <source>
        <dbReference type="Google" id="ProtNLM"/>
    </source>
</evidence>
<evidence type="ECO:0000256" key="1">
    <source>
        <dbReference type="SAM" id="SignalP"/>
    </source>
</evidence>
<accession>A0A1G1T0Y6</accession>
<keyword evidence="1" id="KW-0732">Signal</keyword>
<feature type="signal peptide" evidence="1">
    <location>
        <begin position="1"/>
        <end position="21"/>
    </location>
</feature>
<dbReference type="InterPro" id="IPR019613">
    <property type="entry name" value="DUF4198"/>
</dbReference>
<keyword evidence="3" id="KW-1185">Reference proteome</keyword>
<gene>
    <name evidence="2" type="ORF">BEN47_16125</name>
</gene>
<dbReference type="EMBL" id="MDZB01000117">
    <property type="protein sequence ID" value="OGX84542.1"/>
    <property type="molecule type" value="Genomic_DNA"/>
</dbReference>
<organism evidence="2 3">
    <name type="scientific">Hymenobacter lapidarius</name>
    <dbReference type="NCBI Taxonomy" id="1908237"/>
    <lineage>
        <taxon>Bacteria</taxon>
        <taxon>Pseudomonadati</taxon>
        <taxon>Bacteroidota</taxon>
        <taxon>Cytophagia</taxon>
        <taxon>Cytophagales</taxon>
        <taxon>Hymenobacteraceae</taxon>
        <taxon>Hymenobacter</taxon>
    </lineage>
</organism>
<dbReference type="STRING" id="1908237.BEN47_16125"/>
<dbReference type="Pfam" id="PF10670">
    <property type="entry name" value="DUF4198"/>
    <property type="match status" value="1"/>
</dbReference>
<dbReference type="Proteomes" id="UP000176294">
    <property type="component" value="Unassembled WGS sequence"/>
</dbReference>
<evidence type="ECO:0000313" key="2">
    <source>
        <dbReference type="EMBL" id="OGX84542.1"/>
    </source>
</evidence>
<dbReference type="OrthoDB" id="581894at2"/>
<evidence type="ECO:0000313" key="3">
    <source>
        <dbReference type="Proteomes" id="UP000176294"/>
    </source>
</evidence>
<feature type="chain" id="PRO_5009578722" description="DUF4198 domain-containing protein" evidence="1">
    <location>
        <begin position="22"/>
        <end position="292"/>
    </location>
</feature>
<reference evidence="2 3" key="1">
    <citation type="submission" date="2016-08" db="EMBL/GenBank/DDBJ databases">
        <title>Hymenobacter coccineus sp. nov., Hymenobacter lapidarius sp. nov. and Hymenobacter glacialis sp. nov., isolated from Antarctic soil.</title>
        <authorList>
            <person name="Sedlacek I."/>
            <person name="Kralova S."/>
            <person name="Kyrova K."/>
            <person name="Maslanova I."/>
            <person name="Stankova E."/>
            <person name="Vrbovska V."/>
            <person name="Nemec M."/>
            <person name="Bartak M."/>
            <person name="Svec P."/>
            <person name="Busse H.-J."/>
            <person name="Pantucek R."/>
        </authorList>
    </citation>
    <scope>NUCLEOTIDE SEQUENCE [LARGE SCALE GENOMIC DNA]</scope>
    <source>
        <strain evidence="2 3">CCM 8643</strain>
    </source>
</reference>
<sequence>MNKKYPALVALLGLAGLTATAHECWLESPRFRLQPGQTMHIHTFVGENFKGEPWTTKAGKIQRLVRFGPTAGDTTDLTPPPGFAPTDTFRTALTFARPGTHVVLLQSTNSFIEMPGDKFTAYLREEGLDYALKVRQENDETAKPGRETYRRCAKTLVQVGTAASTPAAADTAWRQVYGLPLELVPEQNPYRLLADKSLTVRVLRGGKPASGAAVQIWQRQPNGLPTTHFTTRANQNGRILLRLSGPGPYLLAAVDMTVAPAKLRERADWQSTWASLTFAGPPAAASKFSTKR</sequence>